<evidence type="ECO:0000313" key="3">
    <source>
        <dbReference type="Proteomes" id="UP000269539"/>
    </source>
</evidence>
<proteinExistence type="predicted"/>
<feature type="compositionally biased region" description="Polar residues" evidence="1">
    <location>
        <begin position="58"/>
        <end position="77"/>
    </location>
</feature>
<dbReference type="AlphaFoldDB" id="A0A3M7CFG9"/>
<feature type="region of interest" description="Disordered" evidence="1">
    <location>
        <begin position="15"/>
        <end position="97"/>
    </location>
</feature>
<feature type="compositionally biased region" description="Polar residues" evidence="1">
    <location>
        <begin position="24"/>
        <end position="45"/>
    </location>
</feature>
<accession>A0A3M7CFG9</accession>
<reference evidence="2 3" key="1">
    <citation type="journal article" date="2018" name="BMC Genomics">
        <title>Genomic evidence for intraspecific hybridization in a clonal and extremely halotolerant yeast.</title>
        <authorList>
            <person name="Gostincar C."/>
            <person name="Stajich J.E."/>
            <person name="Zupancic J."/>
            <person name="Zalar P."/>
            <person name="Gunde-Cimerman N."/>
        </authorList>
    </citation>
    <scope>NUCLEOTIDE SEQUENCE [LARGE SCALE GENOMIC DNA]</scope>
    <source>
        <strain evidence="2 3">EXF-10513</strain>
    </source>
</reference>
<organism evidence="2 3">
    <name type="scientific">Hortaea werneckii</name>
    <name type="common">Black yeast</name>
    <name type="synonym">Cladosporium werneckii</name>
    <dbReference type="NCBI Taxonomy" id="91943"/>
    <lineage>
        <taxon>Eukaryota</taxon>
        <taxon>Fungi</taxon>
        <taxon>Dikarya</taxon>
        <taxon>Ascomycota</taxon>
        <taxon>Pezizomycotina</taxon>
        <taxon>Dothideomycetes</taxon>
        <taxon>Dothideomycetidae</taxon>
        <taxon>Mycosphaerellales</taxon>
        <taxon>Teratosphaeriaceae</taxon>
        <taxon>Hortaea</taxon>
    </lineage>
</organism>
<dbReference type="Proteomes" id="UP000269539">
    <property type="component" value="Unassembled WGS sequence"/>
</dbReference>
<dbReference type="EMBL" id="QWIO01002770">
    <property type="protein sequence ID" value="RMY50878.1"/>
    <property type="molecule type" value="Genomic_DNA"/>
</dbReference>
<gene>
    <name evidence="2" type="ORF">D0864_14491</name>
</gene>
<evidence type="ECO:0000256" key="1">
    <source>
        <dbReference type="SAM" id="MobiDB-lite"/>
    </source>
</evidence>
<comment type="caution">
    <text evidence="2">The sequence shown here is derived from an EMBL/GenBank/DDBJ whole genome shotgun (WGS) entry which is preliminary data.</text>
</comment>
<sequence>EEDCSKLQSKLVAEGAGYAHRRGSVSSDSEHSQQNGHSRSASHGNVPSRFEPFRESFNFGTTSSPSPRLQSSVQRSRPTFPPAQPSPLQQSSPLMANDPQFYQPEWAIPDMSNPEMIMRSKFAARAPLMHENMEAQMQAIFDNTMYDSSMTWDDSNGAAFSQQFSQQYGNPGLQDFGPLDYSQDVEFNNFVSVQT</sequence>
<feature type="non-terminal residue" evidence="2">
    <location>
        <position position="1"/>
    </location>
</feature>
<evidence type="ECO:0000313" key="2">
    <source>
        <dbReference type="EMBL" id="RMY50878.1"/>
    </source>
</evidence>
<protein>
    <submittedName>
        <fullName evidence="2">Uncharacterized protein</fullName>
    </submittedName>
</protein>
<name>A0A3M7CFG9_HORWE</name>